<dbReference type="EMBL" id="JBGBPQ010000001">
    <property type="protein sequence ID" value="KAL1530769.1"/>
    <property type="molecule type" value="Genomic_DNA"/>
</dbReference>
<reference evidence="2 3" key="1">
    <citation type="journal article" date="2024" name="Science">
        <title>Giant polyketide synthase enzymes in the biosynthesis of giant marine polyether toxins.</title>
        <authorList>
            <person name="Fallon T.R."/>
            <person name="Shende V.V."/>
            <person name="Wierzbicki I.H."/>
            <person name="Pendleton A.L."/>
            <person name="Watervoot N.F."/>
            <person name="Auber R.P."/>
            <person name="Gonzalez D.J."/>
            <person name="Wisecaver J.H."/>
            <person name="Moore B.S."/>
        </authorList>
    </citation>
    <scope>NUCLEOTIDE SEQUENCE [LARGE SCALE GENOMIC DNA]</scope>
    <source>
        <strain evidence="2 3">12B1</strain>
    </source>
</reference>
<proteinExistence type="predicted"/>
<organism evidence="2 3">
    <name type="scientific">Prymnesium parvum</name>
    <name type="common">Toxic golden alga</name>
    <dbReference type="NCBI Taxonomy" id="97485"/>
    <lineage>
        <taxon>Eukaryota</taxon>
        <taxon>Haptista</taxon>
        <taxon>Haptophyta</taxon>
        <taxon>Prymnesiophyceae</taxon>
        <taxon>Prymnesiales</taxon>
        <taxon>Prymnesiaceae</taxon>
        <taxon>Prymnesium</taxon>
    </lineage>
</organism>
<gene>
    <name evidence="2" type="ORF">AB1Y20_001667</name>
</gene>
<dbReference type="Proteomes" id="UP001515480">
    <property type="component" value="Unassembled WGS sequence"/>
</dbReference>
<dbReference type="InterPro" id="IPR050914">
    <property type="entry name" value="snRNP_SmB/NAA38-like"/>
</dbReference>
<protein>
    <recommendedName>
        <fullName evidence="1">Sm domain-containing protein</fullName>
    </recommendedName>
</protein>
<dbReference type="Pfam" id="PF01423">
    <property type="entry name" value="LSM"/>
    <property type="match status" value="1"/>
</dbReference>
<dbReference type="InterPro" id="IPR034110">
    <property type="entry name" value="LSMD1_Sm"/>
</dbReference>
<name>A0AB34KDY3_PRYPA</name>
<sequence>MGATVAEAPAAVLELRKHLDAPLRVGLADGRVVVGTFVCLDKQRNLLLVDALEWRWFGAAGGGAAERAQRHLGVVLVPRKWVESCHALEVA</sequence>
<dbReference type="Gene3D" id="2.30.30.100">
    <property type="match status" value="1"/>
</dbReference>
<comment type="caution">
    <text evidence="2">The sequence shown here is derived from an EMBL/GenBank/DDBJ whole genome shotgun (WGS) entry which is preliminary data.</text>
</comment>
<dbReference type="SUPFAM" id="SSF50182">
    <property type="entry name" value="Sm-like ribonucleoproteins"/>
    <property type="match status" value="1"/>
</dbReference>
<feature type="domain" description="Sm" evidence="1">
    <location>
        <begin position="14"/>
        <end position="77"/>
    </location>
</feature>
<dbReference type="InterPro" id="IPR010920">
    <property type="entry name" value="LSM_dom_sf"/>
</dbReference>
<dbReference type="AlphaFoldDB" id="A0AB34KDY3"/>
<evidence type="ECO:0000259" key="1">
    <source>
        <dbReference type="Pfam" id="PF01423"/>
    </source>
</evidence>
<evidence type="ECO:0000313" key="3">
    <source>
        <dbReference type="Proteomes" id="UP001515480"/>
    </source>
</evidence>
<keyword evidence="3" id="KW-1185">Reference proteome</keyword>
<dbReference type="CDD" id="cd06168">
    <property type="entry name" value="LSMD1"/>
    <property type="match status" value="1"/>
</dbReference>
<dbReference type="InterPro" id="IPR001163">
    <property type="entry name" value="Sm_dom_euk/arc"/>
</dbReference>
<dbReference type="GO" id="GO:0031417">
    <property type="term" value="C:NatC complex"/>
    <property type="evidence" value="ECO:0007669"/>
    <property type="project" value="InterPro"/>
</dbReference>
<dbReference type="PANTHER" id="PTHR10701">
    <property type="entry name" value="SMALL NUCLEAR RIBONUCLEOPROTEIN-ASSOCIATED PROTEIN B AND N"/>
    <property type="match status" value="1"/>
</dbReference>
<evidence type="ECO:0000313" key="2">
    <source>
        <dbReference type="EMBL" id="KAL1530769.1"/>
    </source>
</evidence>
<accession>A0AB34KDY3</accession>
<dbReference type="PANTHER" id="PTHR10701:SF5">
    <property type="entry name" value="N-ALPHA-ACETYLTRANSFERASE 38, NATC AUXILIARY SUBUNIT"/>
    <property type="match status" value="1"/>
</dbReference>